<dbReference type="Pfam" id="PF01809">
    <property type="entry name" value="YidD"/>
    <property type="match status" value="1"/>
</dbReference>
<gene>
    <name evidence="1" type="ORF">METZ01_LOCUS155052</name>
</gene>
<reference evidence="1" key="1">
    <citation type="submission" date="2018-05" db="EMBL/GenBank/DDBJ databases">
        <authorList>
            <person name="Lanie J.A."/>
            <person name="Ng W.-L."/>
            <person name="Kazmierczak K.M."/>
            <person name="Andrzejewski T.M."/>
            <person name="Davidsen T.M."/>
            <person name="Wayne K.J."/>
            <person name="Tettelin H."/>
            <person name="Glass J.I."/>
            <person name="Rusch D."/>
            <person name="Podicherti R."/>
            <person name="Tsui H.-C.T."/>
            <person name="Winkler M.E."/>
        </authorList>
    </citation>
    <scope>NUCLEOTIDE SEQUENCE</scope>
</reference>
<evidence type="ECO:0000313" key="1">
    <source>
        <dbReference type="EMBL" id="SVB02198.1"/>
    </source>
</evidence>
<dbReference type="InterPro" id="IPR002696">
    <property type="entry name" value="Membr_insert_effic_factor_YidD"/>
</dbReference>
<dbReference type="AlphaFoldDB" id="A0A382AL56"/>
<dbReference type="NCBIfam" id="TIGR00278">
    <property type="entry name" value="membrane protein insertion efficiency factor YidD"/>
    <property type="match status" value="1"/>
</dbReference>
<dbReference type="EMBL" id="UINC01025845">
    <property type="protein sequence ID" value="SVB02198.1"/>
    <property type="molecule type" value="Genomic_DNA"/>
</dbReference>
<dbReference type="PANTHER" id="PTHR33383:SF1">
    <property type="entry name" value="MEMBRANE PROTEIN INSERTION EFFICIENCY FACTOR-RELATED"/>
    <property type="match status" value="1"/>
</dbReference>
<sequence>MNPAQHFLVLLIRFYRLALSPLKNALFGPSGSCRFTPTCSEFALEAVRSHGALRGAWLGLRRLLRCHPWGACGHDPVPDKPAR</sequence>
<evidence type="ECO:0008006" key="2">
    <source>
        <dbReference type="Google" id="ProtNLM"/>
    </source>
</evidence>
<dbReference type="SMART" id="SM01234">
    <property type="entry name" value="Haemolytic"/>
    <property type="match status" value="1"/>
</dbReference>
<organism evidence="1">
    <name type="scientific">marine metagenome</name>
    <dbReference type="NCBI Taxonomy" id="408172"/>
    <lineage>
        <taxon>unclassified sequences</taxon>
        <taxon>metagenomes</taxon>
        <taxon>ecological metagenomes</taxon>
    </lineage>
</organism>
<name>A0A382AL56_9ZZZZ</name>
<dbReference type="PANTHER" id="PTHR33383">
    <property type="entry name" value="MEMBRANE PROTEIN INSERTION EFFICIENCY FACTOR-RELATED"/>
    <property type="match status" value="1"/>
</dbReference>
<dbReference type="HAMAP" id="MF_00386">
    <property type="entry name" value="UPF0161_YidD"/>
    <property type="match status" value="1"/>
</dbReference>
<proteinExistence type="inferred from homology"/>
<accession>A0A382AL56</accession>
<protein>
    <recommendedName>
        <fullName evidence="2">Membrane protein insertion efficiency factor YidD</fullName>
    </recommendedName>
</protein>